<gene>
    <name evidence="3" type="ORF">CA54_35220</name>
</gene>
<evidence type="ECO:0000313" key="3">
    <source>
        <dbReference type="EMBL" id="TWU14653.1"/>
    </source>
</evidence>
<dbReference type="EMBL" id="SJPP01000001">
    <property type="protein sequence ID" value="TWU14653.1"/>
    <property type="molecule type" value="Genomic_DNA"/>
</dbReference>
<dbReference type="SMART" id="SM00860">
    <property type="entry name" value="SMI1_KNR4"/>
    <property type="match status" value="1"/>
</dbReference>
<dbReference type="SUPFAM" id="SSF160631">
    <property type="entry name" value="SMI1/KNR4-like"/>
    <property type="match status" value="1"/>
</dbReference>
<name>A0A5C6BR10_9PLAN</name>
<evidence type="ECO:0000313" key="4">
    <source>
        <dbReference type="Proteomes" id="UP000320735"/>
    </source>
</evidence>
<dbReference type="OrthoDB" id="268612at2"/>
<reference evidence="3 4" key="1">
    <citation type="submission" date="2019-02" db="EMBL/GenBank/DDBJ databases">
        <title>Deep-cultivation of Planctomycetes and their phenomic and genomic characterization uncovers novel biology.</title>
        <authorList>
            <person name="Wiegand S."/>
            <person name="Jogler M."/>
            <person name="Boedeker C."/>
            <person name="Pinto D."/>
            <person name="Vollmers J."/>
            <person name="Rivas-Marin E."/>
            <person name="Kohn T."/>
            <person name="Peeters S.H."/>
            <person name="Heuer A."/>
            <person name="Rast P."/>
            <person name="Oberbeckmann S."/>
            <person name="Bunk B."/>
            <person name="Jeske O."/>
            <person name="Meyerdierks A."/>
            <person name="Storesund J.E."/>
            <person name="Kallscheuer N."/>
            <person name="Luecker S."/>
            <person name="Lage O.M."/>
            <person name="Pohl T."/>
            <person name="Merkel B.J."/>
            <person name="Hornburger P."/>
            <person name="Mueller R.-W."/>
            <person name="Bruemmer F."/>
            <person name="Labrenz M."/>
            <person name="Spormann A.M."/>
            <person name="Op Den Camp H."/>
            <person name="Overmann J."/>
            <person name="Amann R."/>
            <person name="Jetten M.S.M."/>
            <person name="Mascher T."/>
            <person name="Medema M.H."/>
            <person name="Devos D.P."/>
            <person name="Kaster A.-K."/>
            <person name="Ovreas L."/>
            <person name="Rohde M."/>
            <person name="Galperin M.Y."/>
            <person name="Jogler C."/>
        </authorList>
    </citation>
    <scope>NUCLEOTIDE SEQUENCE [LARGE SCALE GENOMIC DNA]</scope>
    <source>
        <strain evidence="3 4">CA54</strain>
    </source>
</reference>
<sequence>MSHIPCTGDQDADAFIHTIRRRLIAIADEPPYRYINTTPEDRAEYEAKKRSFTGYALEEILAVESRLDIRFPAVYRAFLHIMGISNGDLFCGSNVASLENYDQLQEFAQDLIHECHVNWQLDKKAFVFLGHQGYTFNYFIADGRFDSPVHQYVENDQSGTQCSPGFAEFIDAEVSLAEQNNQNIRDAGGYFLTIADGCVSQEHPTRNSGIRPLDLPDQTSEASKNEKHIRSLKPWWRFGKPVVKE</sequence>
<dbReference type="AlphaFoldDB" id="A0A5C6BR10"/>
<proteinExistence type="predicted"/>
<feature type="region of interest" description="Disordered" evidence="1">
    <location>
        <begin position="203"/>
        <end position="226"/>
    </location>
</feature>
<keyword evidence="4" id="KW-1185">Reference proteome</keyword>
<evidence type="ECO:0000256" key="1">
    <source>
        <dbReference type="SAM" id="MobiDB-lite"/>
    </source>
</evidence>
<evidence type="ECO:0000259" key="2">
    <source>
        <dbReference type="SMART" id="SM00860"/>
    </source>
</evidence>
<dbReference type="Proteomes" id="UP000320735">
    <property type="component" value="Unassembled WGS sequence"/>
</dbReference>
<dbReference type="Pfam" id="PF09346">
    <property type="entry name" value="SMI1_KNR4"/>
    <property type="match status" value="1"/>
</dbReference>
<feature type="domain" description="Knr4/Smi1-like" evidence="2">
    <location>
        <begin position="54"/>
        <end position="172"/>
    </location>
</feature>
<organism evidence="3 4">
    <name type="scientific">Symmachiella macrocystis</name>
    <dbReference type="NCBI Taxonomy" id="2527985"/>
    <lineage>
        <taxon>Bacteria</taxon>
        <taxon>Pseudomonadati</taxon>
        <taxon>Planctomycetota</taxon>
        <taxon>Planctomycetia</taxon>
        <taxon>Planctomycetales</taxon>
        <taxon>Planctomycetaceae</taxon>
        <taxon>Symmachiella</taxon>
    </lineage>
</organism>
<dbReference type="RefSeq" id="WP_146371935.1">
    <property type="nucleotide sequence ID" value="NZ_SJPP01000001.1"/>
</dbReference>
<protein>
    <recommendedName>
        <fullName evidence="2">Knr4/Smi1-like domain-containing protein</fullName>
    </recommendedName>
</protein>
<accession>A0A5C6BR10</accession>
<dbReference type="InterPro" id="IPR037883">
    <property type="entry name" value="Knr4/Smi1-like_sf"/>
</dbReference>
<comment type="caution">
    <text evidence="3">The sequence shown here is derived from an EMBL/GenBank/DDBJ whole genome shotgun (WGS) entry which is preliminary data.</text>
</comment>
<dbReference type="InterPro" id="IPR018958">
    <property type="entry name" value="Knr4/Smi1-like_dom"/>
</dbReference>
<dbReference type="Gene3D" id="3.40.1580.10">
    <property type="entry name" value="SMI1/KNR4-like"/>
    <property type="match status" value="1"/>
</dbReference>